<reference evidence="2" key="1">
    <citation type="submission" date="2022-11" db="UniProtKB">
        <authorList>
            <consortium name="WormBaseParasite"/>
        </authorList>
    </citation>
    <scope>IDENTIFICATION</scope>
</reference>
<organism evidence="1 2">
    <name type="scientific">Ditylenchus dipsaci</name>
    <dbReference type="NCBI Taxonomy" id="166011"/>
    <lineage>
        <taxon>Eukaryota</taxon>
        <taxon>Metazoa</taxon>
        <taxon>Ecdysozoa</taxon>
        <taxon>Nematoda</taxon>
        <taxon>Chromadorea</taxon>
        <taxon>Rhabditida</taxon>
        <taxon>Tylenchina</taxon>
        <taxon>Tylenchomorpha</taxon>
        <taxon>Sphaerularioidea</taxon>
        <taxon>Anguinidae</taxon>
        <taxon>Anguininae</taxon>
        <taxon>Ditylenchus</taxon>
    </lineage>
</organism>
<dbReference type="WBParaSite" id="jg24408">
    <property type="protein sequence ID" value="jg24408"/>
    <property type="gene ID" value="jg24408"/>
</dbReference>
<accession>A0A915DWH3</accession>
<dbReference type="Proteomes" id="UP000887574">
    <property type="component" value="Unplaced"/>
</dbReference>
<evidence type="ECO:0000313" key="2">
    <source>
        <dbReference type="WBParaSite" id="jg24408"/>
    </source>
</evidence>
<protein>
    <submittedName>
        <fullName evidence="2">MULE transposase domain-containing protein</fullName>
    </submittedName>
</protein>
<proteinExistence type="predicted"/>
<evidence type="ECO:0000313" key="1">
    <source>
        <dbReference type="Proteomes" id="UP000887574"/>
    </source>
</evidence>
<keyword evidence="1" id="KW-1185">Reference proteome</keyword>
<dbReference type="AlphaFoldDB" id="A0A915DWH3"/>
<sequence length="135" mass="15615">MMELIKEVWSLFNPASINMDFEQAAIQSAILVFPESQISGCLFHLVKNFKKKIREVGLTTRYREPEFSVRARMIMSLAFVPPATIWDNFELLRTYLLDNHKISLPSSIGFDETMLVGLRIPVLFFLLDTLFQAQK</sequence>
<name>A0A915DWH3_9BILA</name>